<sequence length="107" mass="11574">MSQSLILLALFVLVLVASCVLADVASVPAMKPRSCALNFVATPAKFSLPLRTTTVRMAKESESGIAPRNDEKDKKSENSKIVSRNIQSVIKKVQASPSVLMGKKMKK</sequence>
<organism evidence="3">
    <name type="scientific">Guillardia theta</name>
    <name type="common">Cryptophyte</name>
    <name type="synonym">Cryptomonas phi</name>
    <dbReference type="NCBI Taxonomy" id="55529"/>
    <lineage>
        <taxon>Eukaryota</taxon>
        <taxon>Cryptophyceae</taxon>
        <taxon>Pyrenomonadales</taxon>
        <taxon>Geminigeraceae</taxon>
        <taxon>Guillardia</taxon>
    </lineage>
</organism>
<dbReference type="AlphaFoldDB" id="A0A7S4KXS1"/>
<feature type="signal peptide" evidence="2">
    <location>
        <begin position="1"/>
        <end position="22"/>
    </location>
</feature>
<reference evidence="3" key="1">
    <citation type="submission" date="2021-01" db="EMBL/GenBank/DDBJ databases">
        <authorList>
            <person name="Corre E."/>
            <person name="Pelletier E."/>
            <person name="Niang G."/>
            <person name="Scheremetjew M."/>
            <person name="Finn R."/>
            <person name="Kale V."/>
            <person name="Holt S."/>
            <person name="Cochrane G."/>
            <person name="Meng A."/>
            <person name="Brown T."/>
            <person name="Cohen L."/>
        </authorList>
    </citation>
    <scope>NUCLEOTIDE SEQUENCE</scope>
    <source>
        <strain evidence="3">CCMP 2712</strain>
    </source>
</reference>
<evidence type="ECO:0000256" key="1">
    <source>
        <dbReference type="SAM" id="MobiDB-lite"/>
    </source>
</evidence>
<feature type="region of interest" description="Disordered" evidence="1">
    <location>
        <begin position="58"/>
        <end position="81"/>
    </location>
</feature>
<evidence type="ECO:0000313" key="3">
    <source>
        <dbReference type="EMBL" id="CAE2308736.1"/>
    </source>
</evidence>
<evidence type="ECO:0000256" key="2">
    <source>
        <dbReference type="SAM" id="SignalP"/>
    </source>
</evidence>
<keyword evidence="2" id="KW-0732">Signal</keyword>
<accession>A0A7S4KXS1</accession>
<name>A0A7S4KXS1_GUITH</name>
<dbReference type="EMBL" id="HBKN01025861">
    <property type="protein sequence ID" value="CAE2308736.1"/>
    <property type="molecule type" value="Transcribed_RNA"/>
</dbReference>
<gene>
    <name evidence="3" type="ORF">GTHE00462_LOCUS20108</name>
</gene>
<feature type="compositionally biased region" description="Basic and acidic residues" evidence="1">
    <location>
        <begin position="58"/>
        <end position="78"/>
    </location>
</feature>
<proteinExistence type="predicted"/>
<protein>
    <submittedName>
        <fullName evidence="3">Uncharacterized protein</fullName>
    </submittedName>
</protein>
<feature type="chain" id="PRO_5031136707" evidence="2">
    <location>
        <begin position="23"/>
        <end position="107"/>
    </location>
</feature>